<feature type="compositionally biased region" description="Polar residues" evidence="1">
    <location>
        <begin position="14"/>
        <end position="23"/>
    </location>
</feature>
<evidence type="ECO:0000313" key="2">
    <source>
        <dbReference type="EMBL" id="CAG8696541.1"/>
    </source>
</evidence>
<sequence length="153" mass="16925">MERDQNDTIIAPFQGSNESSSGMTLPVAMYGPPSGTTTLIPQPLSYIPSYETSFFDNANELERGGTPNRIPRRVAFNTSNNRRSLSPVRVENVQQLVALTLSSNQSSRPSNLRVITPLVGNINSGLSLENPYNFSQTTQYSHIFDFLVPLDPF</sequence>
<accession>A0A9N9EYN2</accession>
<organism evidence="2 3">
    <name type="scientific">Funneliformis caledonium</name>
    <dbReference type="NCBI Taxonomy" id="1117310"/>
    <lineage>
        <taxon>Eukaryota</taxon>
        <taxon>Fungi</taxon>
        <taxon>Fungi incertae sedis</taxon>
        <taxon>Mucoromycota</taxon>
        <taxon>Glomeromycotina</taxon>
        <taxon>Glomeromycetes</taxon>
        <taxon>Glomerales</taxon>
        <taxon>Glomeraceae</taxon>
        <taxon>Funneliformis</taxon>
    </lineage>
</organism>
<evidence type="ECO:0000313" key="3">
    <source>
        <dbReference type="Proteomes" id="UP000789570"/>
    </source>
</evidence>
<gene>
    <name evidence="2" type="ORF">FCALED_LOCUS13252</name>
</gene>
<name>A0A9N9EYN2_9GLOM</name>
<reference evidence="2" key="1">
    <citation type="submission" date="2021-06" db="EMBL/GenBank/DDBJ databases">
        <authorList>
            <person name="Kallberg Y."/>
            <person name="Tangrot J."/>
            <person name="Rosling A."/>
        </authorList>
    </citation>
    <scope>NUCLEOTIDE SEQUENCE</scope>
    <source>
        <strain evidence="2">UK204</strain>
    </source>
</reference>
<feature type="region of interest" description="Disordered" evidence="1">
    <location>
        <begin position="1"/>
        <end position="23"/>
    </location>
</feature>
<dbReference type="EMBL" id="CAJVPQ010007430">
    <property type="protein sequence ID" value="CAG8696541.1"/>
    <property type="molecule type" value="Genomic_DNA"/>
</dbReference>
<proteinExistence type="predicted"/>
<comment type="caution">
    <text evidence="2">The sequence shown here is derived from an EMBL/GenBank/DDBJ whole genome shotgun (WGS) entry which is preliminary data.</text>
</comment>
<dbReference type="AlphaFoldDB" id="A0A9N9EYN2"/>
<evidence type="ECO:0000256" key="1">
    <source>
        <dbReference type="SAM" id="MobiDB-lite"/>
    </source>
</evidence>
<dbReference type="Proteomes" id="UP000789570">
    <property type="component" value="Unassembled WGS sequence"/>
</dbReference>
<keyword evidence="3" id="KW-1185">Reference proteome</keyword>
<protein>
    <submittedName>
        <fullName evidence="2">12080_t:CDS:1</fullName>
    </submittedName>
</protein>